<feature type="transmembrane region" description="Helical" evidence="1">
    <location>
        <begin position="80"/>
        <end position="103"/>
    </location>
</feature>
<keyword evidence="1" id="KW-0812">Transmembrane</keyword>
<evidence type="ECO:0000313" key="2">
    <source>
        <dbReference type="EMBL" id="RZT42240.1"/>
    </source>
</evidence>
<evidence type="ECO:0000256" key="1">
    <source>
        <dbReference type="SAM" id="Phobius"/>
    </source>
</evidence>
<keyword evidence="3" id="KW-1185">Reference proteome</keyword>
<dbReference type="RefSeq" id="WP_130390224.1">
    <property type="nucleotide sequence ID" value="NZ_SGXM01000001.1"/>
</dbReference>
<gene>
    <name evidence="2" type="ORF">EV147_1263</name>
</gene>
<keyword evidence="1" id="KW-1133">Transmembrane helix</keyword>
<evidence type="ECO:0008006" key="4">
    <source>
        <dbReference type="Google" id="ProtNLM"/>
    </source>
</evidence>
<organism evidence="2 3">
    <name type="scientific">Cupriavidus agavae</name>
    <dbReference type="NCBI Taxonomy" id="1001822"/>
    <lineage>
        <taxon>Bacteria</taxon>
        <taxon>Pseudomonadati</taxon>
        <taxon>Pseudomonadota</taxon>
        <taxon>Betaproteobacteria</taxon>
        <taxon>Burkholderiales</taxon>
        <taxon>Burkholderiaceae</taxon>
        <taxon>Cupriavidus</taxon>
    </lineage>
</organism>
<keyword evidence="1" id="KW-0472">Membrane</keyword>
<feature type="transmembrane region" description="Helical" evidence="1">
    <location>
        <begin position="7"/>
        <end position="32"/>
    </location>
</feature>
<protein>
    <recommendedName>
        <fullName evidence="4">DUF4149 domain-containing protein</fullName>
    </recommendedName>
</protein>
<dbReference type="AlphaFoldDB" id="A0A4Q7S8Z0"/>
<reference evidence="2 3" key="1">
    <citation type="journal article" date="2015" name="Stand. Genomic Sci.">
        <title>Genomic Encyclopedia of Bacterial and Archaeal Type Strains, Phase III: the genomes of soil and plant-associated and newly described type strains.</title>
        <authorList>
            <person name="Whitman W.B."/>
            <person name="Woyke T."/>
            <person name="Klenk H.P."/>
            <person name="Zhou Y."/>
            <person name="Lilburn T.G."/>
            <person name="Beck B.J."/>
            <person name="De Vos P."/>
            <person name="Vandamme P."/>
            <person name="Eisen J.A."/>
            <person name="Garrity G."/>
            <person name="Hugenholtz P."/>
            <person name="Kyrpides N.C."/>
        </authorList>
    </citation>
    <scope>NUCLEOTIDE SEQUENCE [LARGE SCALE GENOMIC DNA]</scope>
    <source>
        <strain evidence="2 3">ASC-9842</strain>
    </source>
</reference>
<feature type="transmembrane region" description="Helical" evidence="1">
    <location>
        <begin position="123"/>
        <end position="145"/>
    </location>
</feature>
<proteinExistence type="predicted"/>
<evidence type="ECO:0000313" key="3">
    <source>
        <dbReference type="Proteomes" id="UP000291078"/>
    </source>
</evidence>
<comment type="caution">
    <text evidence="2">The sequence shown here is derived from an EMBL/GenBank/DDBJ whole genome shotgun (WGS) entry which is preliminary data.</text>
</comment>
<dbReference type="EMBL" id="SGXM01000001">
    <property type="protein sequence ID" value="RZT42240.1"/>
    <property type="molecule type" value="Genomic_DNA"/>
</dbReference>
<dbReference type="Proteomes" id="UP000291078">
    <property type="component" value="Unassembled WGS sequence"/>
</dbReference>
<accession>A0A4Q7S8Z0</accession>
<feature type="transmembrane region" description="Helical" evidence="1">
    <location>
        <begin position="52"/>
        <end position="68"/>
    </location>
</feature>
<sequence length="153" mass="16609">MQSVLELLGWFVFNVAIPLLAPLALLPLMQFANVPAGRHGSSVRLAIKDGQLLWAVIPLSASACYMLASALEEAWALRQVMWGVMTAHVLVIVVSSVLVMLATRTACLRDALWLSRDTDDGPMLRTCVFLSVLSGGMHFLGYVFLIRPVVTAG</sequence>
<dbReference type="OrthoDB" id="9094516at2"/>
<name>A0A4Q7S8Z0_9BURK</name>